<keyword evidence="2 5" id="KW-0812">Transmembrane</keyword>
<dbReference type="PANTHER" id="PTHR15371">
    <property type="entry name" value="TIM23"/>
    <property type="match status" value="1"/>
</dbReference>
<dbReference type="Proteomes" id="UP001497623">
    <property type="component" value="Unassembled WGS sequence"/>
</dbReference>
<protein>
    <recommendedName>
        <fullName evidence="8">Mitochondrial import inner membrane translocase subunit Tim23</fullName>
    </recommendedName>
</protein>
<name>A0AAV2RHW7_MEGNR</name>
<dbReference type="PANTHER" id="PTHR15371:SF0">
    <property type="entry name" value="SD19278P"/>
    <property type="match status" value="1"/>
</dbReference>
<feature type="transmembrane region" description="Helical" evidence="5">
    <location>
        <begin position="172"/>
        <end position="193"/>
    </location>
</feature>
<reference evidence="6 7" key="1">
    <citation type="submission" date="2024-05" db="EMBL/GenBank/DDBJ databases">
        <authorList>
            <person name="Wallberg A."/>
        </authorList>
    </citation>
    <scope>NUCLEOTIDE SEQUENCE [LARGE SCALE GENOMIC DNA]</scope>
</reference>
<feature type="transmembrane region" description="Helical" evidence="5">
    <location>
        <begin position="124"/>
        <end position="146"/>
    </location>
</feature>
<evidence type="ECO:0000256" key="3">
    <source>
        <dbReference type="ARBA" id="ARBA00022989"/>
    </source>
</evidence>
<gene>
    <name evidence="6" type="ORF">MNOR_LOCUS25494</name>
</gene>
<comment type="caution">
    <text evidence="6">The sequence shown here is derived from an EMBL/GenBank/DDBJ whole genome shotgun (WGS) entry which is preliminary data.</text>
</comment>
<dbReference type="GO" id="GO:0030150">
    <property type="term" value="P:protein import into mitochondrial matrix"/>
    <property type="evidence" value="ECO:0007669"/>
    <property type="project" value="TreeGrafter"/>
</dbReference>
<dbReference type="Pfam" id="PF02466">
    <property type="entry name" value="Tim17"/>
    <property type="match status" value="1"/>
</dbReference>
<evidence type="ECO:0008006" key="8">
    <source>
        <dbReference type="Google" id="ProtNLM"/>
    </source>
</evidence>
<dbReference type="AlphaFoldDB" id="A0AAV2RHW7"/>
<organism evidence="6 7">
    <name type="scientific">Meganyctiphanes norvegica</name>
    <name type="common">Northern krill</name>
    <name type="synonym">Thysanopoda norvegica</name>
    <dbReference type="NCBI Taxonomy" id="48144"/>
    <lineage>
        <taxon>Eukaryota</taxon>
        <taxon>Metazoa</taxon>
        <taxon>Ecdysozoa</taxon>
        <taxon>Arthropoda</taxon>
        <taxon>Crustacea</taxon>
        <taxon>Multicrustacea</taxon>
        <taxon>Malacostraca</taxon>
        <taxon>Eumalacostraca</taxon>
        <taxon>Eucarida</taxon>
        <taxon>Euphausiacea</taxon>
        <taxon>Euphausiidae</taxon>
        <taxon>Meganyctiphanes</taxon>
    </lineage>
</organism>
<keyword evidence="7" id="KW-1185">Reference proteome</keyword>
<evidence type="ECO:0000313" key="7">
    <source>
        <dbReference type="Proteomes" id="UP001497623"/>
    </source>
</evidence>
<dbReference type="GO" id="GO:0008320">
    <property type="term" value="F:protein transmembrane transporter activity"/>
    <property type="evidence" value="ECO:0007669"/>
    <property type="project" value="TreeGrafter"/>
</dbReference>
<evidence type="ECO:0000256" key="4">
    <source>
        <dbReference type="ARBA" id="ARBA00023136"/>
    </source>
</evidence>
<evidence type="ECO:0000256" key="1">
    <source>
        <dbReference type="ARBA" id="ARBA00004141"/>
    </source>
</evidence>
<proteinExistence type="predicted"/>
<accession>A0AAV2RHW7</accession>
<keyword evidence="3 5" id="KW-1133">Transmembrane helix</keyword>
<evidence type="ECO:0000256" key="2">
    <source>
        <dbReference type="ARBA" id="ARBA00022692"/>
    </source>
</evidence>
<feature type="non-terminal residue" evidence="6">
    <location>
        <position position="1"/>
    </location>
</feature>
<evidence type="ECO:0000313" key="6">
    <source>
        <dbReference type="EMBL" id="CAL4126266.1"/>
    </source>
</evidence>
<sequence>DMAMDNRSSGIFGLVNPSYGAGDPGMNVPLHSSGGLSQLSPYLNFDPSVLQQTQPEYFSLEGASQKRGRFELAFSQIGGLCMVGGGLGGAHGLYKGLHETALAGHTGKIRRTQLLNYTMKRGSAMANTMGVVAVMYSGIGCLMYWARDSHEDEWNTLGAGSITGLLYKSTAGIKKCAIGGLVGLGLSALYVACGSRESRDKLKEQYNNFVY</sequence>
<comment type="subcellular location">
    <subcellularLocation>
        <location evidence="1">Membrane</location>
        <topology evidence="1">Multi-pass membrane protein</topology>
    </subcellularLocation>
</comment>
<keyword evidence="4 5" id="KW-0472">Membrane</keyword>
<dbReference type="EMBL" id="CAXKWB010024400">
    <property type="protein sequence ID" value="CAL4126266.1"/>
    <property type="molecule type" value="Genomic_DNA"/>
</dbReference>
<dbReference type="InterPro" id="IPR045238">
    <property type="entry name" value="Tim23-like"/>
</dbReference>
<evidence type="ECO:0000256" key="5">
    <source>
        <dbReference type="SAM" id="Phobius"/>
    </source>
</evidence>
<dbReference type="GO" id="GO:0005744">
    <property type="term" value="C:TIM23 mitochondrial import inner membrane translocase complex"/>
    <property type="evidence" value="ECO:0007669"/>
    <property type="project" value="TreeGrafter"/>
</dbReference>